<feature type="region of interest" description="Disordered" evidence="1">
    <location>
        <begin position="1"/>
        <end position="23"/>
    </location>
</feature>
<protein>
    <submittedName>
        <fullName evidence="4">Uncharacterized protein DUF916</fullName>
    </submittedName>
</protein>
<evidence type="ECO:0000256" key="3">
    <source>
        <dbReference type="SAM" id="SignalP"/>
    </source>
</evidence>
<feature type="signal peptide" evidence="3">
    <location>
        <begin position="1"/>
        <end position="46"/>
    </location>
</feature>
<keyword evidence="3" id="KW-0732">Signal</keyword>
<evidence type="ECO:0000313" key="4">
    <source>
        <dbReference type="EMBL" id="TWG21231.1"/>
    </source>
</evidence>
<feature type="transmembrane region" description="Helical" evidence="2">
    <location>
        <begin position="319"/>
        <end position="338"/>
    </location>
</feature>
<feature type="chain" id="PRO_5021795747" evidence="3">
    <location>
        <begin position="47"/>
        <end position="373"/>
    </location>
</feature>
<evidence type="ECO:0000256" key="2">
    <source>
        <dbReference type="SAM" id="Phobius"/>
    </source>
</evidence>
<dbReference type="Proteomes" id="UP000320239">
    <property type="component" value="Unassembled WGS sequence"/>
</dbReference>
<keyword evidence="2" id="KW-0812">Transmembrane</keyword>
<feature type="region of interest" description="Disordered" evidence="1">
    <location>
        <begin position="46"/>
        <end position="67"/>
    </location>
</feature>
<feature type="compositionally biased region" description="Low complexity" evidence="1">
    <location>
        <begin position="1"/>
        <end position="10"/>
    </location>
</feature>
<sequence length="373" mass="38880">MTSRGGATTPAAPPRDTRPTEEPLMRTRIAAAVLAVAALGPVPAQAAPGNDSLTWSVTPAGPEGPNGRPALDYKLDPGATVTDHVAVTNHSTRPLTLRLYASDAFTTPAGGFDLLAAGTAPTGAGRWITLARRTVTLPGTSRVVVPFTLAVPADATPGDHAAGVVASLAAGGTGADGSRVTVDHRVGTRVHLRVTGPLRPALTITEVRIGTATPWNPLRLPRLTATFTIRNTGNVRLAGQPSARVHGPLGLGSRGTTGPAVPEILPGGSLRTSIRLDAVPPLVRDRVELAVRPVTADGRAIDPAPVPARWRGPVWLVPWPQIVALAAVAAIVATVLLARRRRRRLLREALAAAERRGREQARLTPSSTDRRIS</sequence>
<name>A0A561WBJ6_ACTTI</name>
<organism evidence="4 5">
    <name type="scientific">Actinoplanes teichomyceticus</name>
    <dbReference type="NCBI Taxonomy" id="1867"/>
    <lineage>
        <taxon>Bacteria</taxon>
        <taxon>Bacillati</taxon>
        <taxon>Actinomycetota</taxon>
        <taxon>Actinomycetes</taxon>
        <taxon>Micromonosporales</taxon>
        <taxon>Micromonosporaceae</taxon>
        <taxon>Actinoplanes</taxon>
    </lineage>
</organism>
<accession>A0A561WBJ6</accession>
<dbReference type="AlphaFoldDB" id="A0A561WBJ6"/>
<reference evidence="4 5" key="1">
    <citation type="submission" date="2019-06" db="EMBL/GenBank/DDBJ databases">
        <title>Sequencing the genomes of 1000 actinobacteria strains.</title>
        <authorList>
            <person name="Klenk H.-P."/>
        </authorList>
    </citation>
    <scope>NUCLEOTIDE SEQUENCE [LARGE SCALE GENOMIC DNA]</scope>
    <source>
        <strain evidence="4 5">DSM 43866</strain>
    </source>
</reference>
<dbReference type="EMBL" id="VIWY01000003">
    <property type="protein sequence ID" value="TWG21231.1"/>
    <property type="molecule type" value="Genomic_DNA"/>
</dbReference>
<keyword evidence="2" id="KW-1133">Transmembrane helix</keyword>
<proteinExistence type="predicted"/>
<gene>
    <name evidence="4" type="ORF">FHX34_103769</name>
</gene>
<keyword evidence="2" id="KW-0472">Membrane</keyword>
<evidence type="ECO:0000256" key="1">
    <source>
        <dbReference type="SAM" id="MobiDB-lite"/>
    </source>
</evidence>
<evidence type="ECO:0000313" key="5">
    <source>
        <dbReference type="Proteomes" id="UP000320239"/>
    </source>
</evidence>
<keyword evidence="5" id="KW-1185">Reference proteome</keyword>
<comment type="caution">
    <text evidence="4">The sequence shown here is derived from an EMBL/GenBank/DDBJ whole genome shotgun (WGS) entry which is preliminary data.</text>
</comment>